<proteinExistence type="predicted"/>
<gene>
    <name evidence="1" type="ORF">ACFQJ6_10785</name>
</gene>
<dbReference type="RefSeq" id="WP_276281618.1">
    <property type="nucleotide sequence ID" value="NZ_CP119809.1"/>
</dbReference>
<evidence type="ECO:0008006" key="3">
    <source>
        <dbReference type="Google" id="ProtNLM"/>
    </source>
</evidence>
<dbReference type="GeneID" id="79302827"/>
<reference evidence="1 2" key="1">
    <citation type="journal article" date="2019" name="Int. J. Syst. Evol. Microbiol.">
        <title>The Global Catalogue of Microorganisms (GCM) 10K type strain sequencing project: providing services to taxonomists for standard genome sequencing and annotation.</title>
        <authorList>
            <consortium name="The Broad Institute Genomics Platform"/>
            <consortium name="The Broad Institute Genome Sequencing Center for Infectious Disease"/>
            <person name="Wu L."/>
            <person name="Ma J."/>
        </authorList>
    </citation>
    <scope>NUCLEOTIDE SEQUENCE [LARGE SCALE GENOMIC DNA]</scope>
    <source>
        <strain evidence="1 2">DT72</strain>
    </source>
</reference>
<dbReference type="AlphaFoldDB" id="A0ABD5WJ11"/>
<accession>A0ABD5WJ11</accession>
<keyword evidence="2" id="KW-1185">Reference proteome</keyword>
<name>A0ABD5WJ11_9EURY</name>
<evidence type="ECO:0000313" key="1">
    <source>
        <dbReference type="EMBL" id="MFC7080531.1"/>
    </source>
</evidence>
<dbReference type="Proteomes" id="UP001596407">
    <property type="component" value="Unassembled WGS sequence"/>
</dbReference>
<protein>
    <recommendedName>
        <fullName evidence="3">Secreted protein</fullName>
    </recommendedName>
</protein>
<evidence type="ECO:0000313" key="2">
    <source>
        <dbReference type="Proteomes" id="UP001596407"/>
    </source>
</evidence>
<sequence>MVEKRDAAVGVTLIFAIVAGAAILNQGAGPSGADSTTESDSEVGLVIGSSGPTCLDDAVKRDGGRVELVPNEGVPAVKLNVTVAHDRGRTVTVASKAVGDGVYEVRLRTSNRSDDETAENVSIDSANCAVGTHVRASGNLNENATTVRVLLDGEVVETVENEGQLPVVRTLPNPLNASVRGRTA</sequence>
<organism evidence="1 2">
    <name type="scientific">Halorussus caseinilyticus</name>
    <dbReference type="NCBI Taxonomy" id="3034025"/>
    <lineage>
        <taxon>Archaea</taxon>
        <taxon>Methanobacteriati</taxon>
        <taxon>Methanobacteriota</taxon>
        <taxon>Stenosarchaea group</taxon>
        <taxon>Halobacteria</taxon>
        <taxon>Halobacteriales</taxon>
        <taxon>Haladaptataceae</taxon>
        <taxon>Halorussus</taxon>
    </lineage>
</organism>
<dbReference type="EMBL" id="JBHSZH010000005">
    <property type="protein sequence ID" value="MFC7080531.1"/>
    <property type="molecule type" value="Genomic_DNA"/>
</dbReference>
<comment type="caution">
    <text evidence="1">The sequence shown here is derived from an EMBL/GenBank/DDBJ whole genome shotgun (WGS) entry which is preliminary data.</text>
</comment>